<evidence type="ECO:0000256" key="5">
    <source>
        <dbReference type="SAM" id="MobiDB-lite"/>
    </source>
</evidence>
<keyword evidence="4 6" id="KW-0472">Membrane</keyword>
<sequence length="570" mass="64138">MDFTTGYSELAPESDTISPLPQVLHHGLRAVVILSSISLLSSFLLFTHLTCKLVRYSMKRARRRSKFKQAERGWANQRCTSVDLNLGLDELHFGVSRQKQRSPSPSDLHQESPPPNQFVVLLYNLLLADMHQAMAFFLNVVWVVKDGIFVRTSECWTQGLFISNGDLASSCFIATIALHTYLTVVRGYKPPEWVLNSWIVGMWVFVYGMTIVGIASTDNGKENGGYYVRASAWCWINESYDNLRLITHYMYIFLALVLTPLLYAAIFLNLRERLASETRSVKERAQAFTIRRPPLRHKVSVLSAMTTSSNTSRGPVESPRLQFDHHPAFLVYPLIYVVCTLPLAMGRVGTLAGADVPYWYFCMAGALITSNGWLDVLLWGTTRHTIVFGPIDNADALGLETFNFMRTPPERKYGNIVWVQGATDSDSTNRGGGTYGARRARRTWWSVVWALMRRFLGGEETGVGDEDRHNRSMDRRLGRERVGSGILGRPDFDSTYQPGHVKYAMDSDAYAYGSTPWWNREPGATDRGIAVKKDTVVSIVTVDKSDLESGLNTPTARSPDSVDTMKDSYF</sequence>
<evidence type="ECO:0000256" key="4">
    <source>
        <dbReference type="ARBA" id="ARBA00023136"/>
    </source>
</evidence>
<evidence type="ECO:0000256" key="2">
    <source>
        <dbReference type="ARBA" id="ARBA00022692"/>
    </source>
</evidence>
<feature type="transmembrane region" description="Helical" evidence="6">
    <location>
        <begin position="30"/>
        <end position="54"/>
    </location>
</feature>
<dbReference type="Proteomes" id="UP001140453">
    <property type="component" value="Unassembled WGS sequence"/>
</dbReference>
<keyword evidence="3 6" id="KW-1133">Transmembrane helix</keyword>
<feature type="transmembrane region" description="Helical" evidence="6">
    <location>
        <begin position="249"/>
        <end position="270"/>
    </location>
</feature>
<organism evidence="7 8">
    <name type="scientific">Gnomoniopsis smithogilvyi</name>
    <dbReference type="NCBI Taxonomy" id="1191159"/>
    <lineage>
        <taxon>Eukaryota</taxon>
        <taxon>Fungi</taxon>
        <taxon>Dikarya</taxon>
        <taxon>Ascomycota</taxon>
        <taxon>Pezizomycotina</taxon>
        <taxon>Sordariomycetes</taxon>
        <taxon>Sordariomycetidae</taxon>
        <taxon>Diaporthales</taxon>
        <taxon>Gnomoniaceae</taxon>
        <taxon>Gnomoniopsis</taxon>
    </lineage>
</organism>
<gene>
    <name evidence="7" type="ORF">N0V93_004511</name>
</gene>
<dbReference type="PANTHER" id="PTHR23112:SF37">
    <property type="entry name" value="G PROTEIN-COUPLED RECEPTOR GPR1"/>
    <property type="match status" value="1"/>
</dbReference>
<evidence type="ECO:0000313" key="8">
    <source>
        <dbReference type="Proteomes" id="UP001140453"/>
    </source>
</evidence>
<comment type="caution">
    <text evidence="7">The sequence shown here is derived from an EMBL/GenBank/DDBJ whole genome shotgun (WGS) entry which is preliminary data.</text>
</comment>
<protein>
    <recommendedName>
        <fullName evidence="9">Integral membrane protein</fullName>
    </recommendedName>
</protein>
<comment type="subcellular location">
    <subcellularLocation>
        <location evidence="1">Membrane</location>
        <topology evidence="1">Multi-pass membrane protein</topology>
    </subcellularLocation>
</comment>
<dbReference type="AlphaFoldDB" id="A0A9W8YUU5"/>
<dbReference type="PANTHER" id="PTHR23112">
    <property type="entry name" value="G PROTEIN-COUPLED RECEPTOR 157-RELATED"/>
    <property type="match status" value="1"/>
</dbReference>
<dbReference type="GO" id="GO:0004930">
    <property type="term" value="F:G protein-coupled receptor activity"/>
    <property type="evidence" value="ECO:0007669"/>
    <property type="project" value="TreeGrafter"/>
</dbReference>
<feature type="transmembrane region" description="Helical" evidence="6">
    <location>
        <begin position="358"/>
        <end position="379"/>
    </location>
</feature>
<reference evidence="7" key="1">
    <citation type="submission" date="2022-10" db="EMBL/GenBank/DDBJ databases">
        <title>Tapping the CABI collections for fungal endophytes: first genome assemblies for Collariella, Neodidymelliopsis, Ascochyta clinopodiicola, Didymella pomorum, Didymosphaeria variabile, Neocosmospora piperis and Neocucurbitaria cava.</title>
        <authorList>
            <person name="Hill R."/>
        </authorList>
    </citation>
    <scope>NUCLEOTIDE SEQUENCE</scope>
    <source>
        <strain evidence="7">IMI 355082</strain>
    </source>
</reference>
<evidence type="ECO:0000313" key="7">
    <source>
        <dbReference type="EMBL" id="KAJ4390912.1"/>
    </source>
</evidence>
<dbReference type="GO" id="GO:0005886">
    <property type="term" value="C:plasma membrane"/>
    <property type="evidence" value="ECO:0007669"/>
    <property type="project" value="TreeGrafter"/>
</dbReference>
<feature type="transmembrane region" description="Helical" evidence="6">
    <location>
        <begin position="329"/>
        <end position="346"/>
    </location>
</feature>
<evidence type="ECO:0008006" key="9">
    <source>
        <dbReference type="Google" id="ProtNLM"/>
    </source>
</evidence>
<evidence type="ECO:0000256" key="3">
    <source>
        <dbReference type="ARBA" id="ARBA00022989"/>
    </source>
</evidence>
<accession>A0A9W8YUU5</accession>
<keyword evidence="2 6" id="KW-0812">Transmembrane</keyword>
<name>A0A9W8YUU5_9PEZI</name>
<dbReference type="EMBL" id="JAPEVB010000003">
    <property type="protein sequence ID" value="KAJ4390912.1"/>
    <property type="molecule type" value="Genomic_DNA"/>
</dbReference>
<keyword evidence="8" id="KW-1185">Reference proteome</keyword>
<proteinExistence type="predicted"/>
<dbReference type="SUPFAM" id="SSF81321">
    <property type="entry name" value="Family A G protein-coupled receptor-like"/>
    <property type="match status" value="1"/>
</dbReference>
<dbReference type="Gene3D" id="1.20.1070.10">
    <property type="entry name" value="Rhodopsin 7-helix transmembrane proteins"/>
    <property type="match status" value="1"/>
</dbReference>
<evidence type="ECO:0000256" key="1">
    <source>
        <dbReference type="ARBA" id="ARBA00004141"/>
    </source>
</evidence>
<feature type="region of interest" description="Disordered" evidence="5">
    <location>
        <begin position="547"/>
        <end position="570"/>
    </location>
</feature>
<evidence type="ECO:0000256" key="6">
    <source>
        <dbReference type="SAM" id="Phobius"/>
    </source>
</evidence>
<dbReference type="GO" id="GO:0007189">
    <property type="term" value="P:adenylate cyclase-activating G protein-coupled receptor signaling pathway"/>
    <property type="evidence" value="ECO:0007669"/>
    <property type="project" value="TreeGrafter"/>
</dbReference>
<feature type="transmembrane region" description="Helical" evidence="6">
    <location>
        <begin position="194"/>
        <end position="215"/>
    </location>
</feature>
<dbReference type="OrthoDB" id="100006at2759"/>